<keyword evidence="1 4" id="KW-1015">Disulfide bond</keyword>
<dbReference type="SUPFAM" id="SSF52833">
    <property type="entry name" value="Thioredoxin-like"/>
    <property type="match status" value="1"/>
</dbReference>
<dbReference type="Pfam" id="PF00085">
    <property type="entry name" value="Thioredoxin"/>
    <property type="match status" value="1"/>
</dbReference>
<evidence type="ECO:0000313" key="7">
    <source>
        <dbReference type="Proteomes" id="UP000708148"/>
    </source>
</evidence>
<feature type="disulfide bond" description="Redox-active" evidence="4">
    <location>
        <begin position="37"/>
        <end position="40"/>
    </location>
</feature>
<evidence type="ECO:0000256" key="1">
    <source>
        <dbReference type="ARBA" id="ARBA00023157"/>
    </source>
</evidence>
<organism evidence="6 7">
    <name type="scientific">Ostreobium quekettii</name>
    <dbReference type="NCBI Taxonomy" id="121088"/>
    <lineage>
        <taxon>Eukaryota</taxon>
        <taxon>Viridiplantae</taxon>
        <taxon>Chlorophyta</taxon>
        <taxon>core chlorophytes</taxon>
        <taxon>Ulvophyceae</taxon>
        <taxon>TCBD clade</taxon>
        <taxon>Bryopsidales</taxon>
        <taxon>Ostreobineae</taxon>
        <taxon>Ostreobiaceae</taxon>
        <taxon>Ostreobium</taxon>
    </lineage>
</organism>
<protein>
    <recommendedName>
        <fullName evidence="2">Thioredoxin</fullName>
    </recommendedName>
</protein>
<comment type="similarity">
    <text evidence="2">Belongs to the thioredoxin family.</text>
</comment>
<dbReference type="PANTHER" id="PTHR46115">
    <property type="entry name" value="THIOREDOXIN-LIKE PROTEIN 1"/>
    <property type="match status" value="1"/>
</dbReference>
<evidence type="ECO:0000256" key="4">
    <source>
        <dbReference type="PIRSR" id="PIRSR000077-4"/>
    </source>
</evidence>
<dbReference type="InterPro" id="IPR036249">
    <property type="entry name" value="Thioredoxin-like_sf"/>
</dbReference>
<dbReference type="AlphaFoldDB" id="A0A8S1IQ44"/>
<dbReference type="PIRSF" id="PIRSF000077">
    <property type="entry name" value="Thioredoxin"/>
    <property type="match status" value="1"/>
</dbReference>
<keyword evidence="7" id="KW-1185">Reference proteome</keyword>
<gene>
    <name evidence="6" type="ORF">OSTQU699_LOCUS1768</name>
</gene>
<evidence type="ECO:0000256" key="3">
    <source>
        <dbReference type="PIRSR" id="PIRSR000077-1"/>
    </source>
</evidence>
<feature type="site" description="Deprotonates C-terminal active site Cys" evidence="3">
    <location>
        <position position="31"/>
    </location>
</feature>
<feature type="domain" description="Thioredoxin" evidence="5">
    <location>
        <begin position="1"/>
        <end position="108"/>
    </location>
</feature>
<feature type="active site" description="Nucleophile" evidence="3">
    <location>
        <position position="40"/>
    </location>
</feature>
<comment type="caution">
    <text evidence="6">The sequence shown here is derived from an EMBL/GenBank/DDBJ whole genome shotgun (WGS) entry which is preliminary data.</text>
</comment>
<reference evidence="6" key="1">
    <citation type="submission" date="2020-12" db="EMBL/GenBank/DDBJ databases">
        <authorList>
            <person name="Iha C."/>
        </authorList>
    </citation>
    <scope>NUCLEOTIDE SEQUENCE</scope>
</reference>
<evidence type="ECO:0000256" key="2">
    <source>
        <dbReference type="PIRNR" id="PIRNR000077"/>
    </source>
</evidence>
<feature type="active site" description="Nucleophile" evidence="3">
    <location>
        <position position="37"/>
    </location>
</feature>
<dbReference type="PROSITE" id="PS51352">
    <property type="entry name" value="THIOREDOXIN_2"/>
    <property type="match status" value="1"/>
</dbReference>
<dbReference type="EMBL" id="CAJHUC010000474">
    <property type="protein sequence ID" value="CAD7696407.1"/>
    <property type="molecule type" value="Genomic_DNA"/>
</dbReference>
<dbReference type="InterPro" id="IPR017937">
    <property type="entry name" value="Thioredoxin_CS"/>
</dbReference>
<dbReference type="Gene3D" id="3.40.30.10">
    <property type="entry name" value="Glutaredoxin"/>
    <property type="match status" value="1"/>
</dbReference>
<accession>A0A8S1IQ44</accession>
<feature type="site" description="Contributes to redox potential value" evidence="3">
    <location>
        <position position="39"/>
    </location>
</feature>
<evidence type="ECO:0000259" key="5">
    <source>
        <dbReference type="PROSITE" id="PS51352"/>
    </source>
</evidence>
<feature type="site" description="Contributes to redox potential value" evidence="3">
    <location>
        <position position="38"/>
    </location>
</feature>
<name>A0A8S1IQ44_9CHLO</name>
<keyword evidence="4" id="KW-0676">Redox-active center</keyword>
<dbReference type="InterPro" id="IPR013766">
    <property type="entry name" value="Thioredoxin_domain"/>
</dbReference>
<dbReference type="PRINTS" id="PR00421">
    <property type="entry name" value="THIOREDOXIN"/>
</dbReference>
<dbReference type="InterPro" id="IPR005746">
    <property type="entry name" value="Thioredoxin"/>
</dbReference>
<sequence length="108" mass="11508">MGGNVIVIVSKADWDEKLAAAAKEGKGVIVDFFATWCGPCHFIAPTFEEFSNSFTDTVFLKVDVDAAQEVAANVGITAMPTFHGYKNGQKVGEVVGANKAGLEKLIEQ</sequence>
<proteinExistence type="inferred from homology"/>
<dbReference type="PROSITE" id="PS00194">
    <property type="entry name" value="THIOREDOXIN_1"/>
    <property type="match status" value="1"/>
</dbReference>
<evidence type="ECO:0000313" key="6">
    <source>
        <dbReference type="EMBL" id="CAD7696407.1"/>
    </source>
</evidence>
<dbReference type="Proteomes" id="UP000708148">
    <property type="component" value="Unassembled WGS sequence"/>
</dbReference>
<dbReference type="CDD" id="cd02947">
    <property type="entry name" value="TRX_family"/>
    <property type="match status" value="1"/>
</dbReference>
<dbReference type="GO" id="GO:0015035">
    <property type="term" value="F:protein-disulfide reductase activity"/>
    <property type="evidence" value="ECO:0007669"/>
    <property type="project" value="InterPro"/>
</dbReference>
<dbReference type="OrthoDB" id="2121326at2759"/>
<dbReference type="FunFam" id="3.40.30.10:FF:000245">
    <property type="entry name" value="Thioredoxin"/>
    <property type="match status" value="1"/>
</dbReference>